<dbReference type="PANTHER" id="PTHR23505:SF79">
    <property type="entry name" value="PROTEIN SPINSTER"/>
    <property type="match status" value="1"/>
</dbReference>
<dbReference type="Gene3D" id="1.20.1250.20">
    <property type="entry name" value="MFS general substrate transporter like domains"/>
    <property type="match status" value="1"/>
</dbReference>
<accession>A0AAV5UXL9</accession>
<dbReference type="PROSITE" id="PS50850">
    <property type="entry name" value="MFS"/>
    <property type="match status" value="1"/>
</dbReference>
<evidence type="ECO:0000256" key="7">
    <source>
        <dbReference type="SAM" id="Phobius"/>
    </source>
</evidence>
<evidence type="ECO:0000256" key="3">
    <source>
        <dbReference type="ARBA" id="ARBA00022692"/>
    </source>
</evidence>
<reference evidence="9" key="1">
    <citation type="submission" date="2023-10" db="EMBL/GenBank/DDBJ databases">
        <title>Genome assembly of Pristionchus species.</title>
        <authorList>
            <person name="Yoshida K."/>
            <person name="Sommer R.J."/>
        </authorList>
    </citation>
    <scope>NUCLEOTIDE SEQUENCE</scope>
    <source>
        <strain evidence="9">RS5133</strain>
    </source>
</reference>
<dbReference type="InterPro" id="IPR020846">
    <property type="entry name" value="MFS_dom"/>
</dbReference>
<feature type="transmembrane region" description="Helical" evidence="7">
    <location>
        <begin position="81"/>
        <end position="102"/>
    </location>
</feature>
<dbReference type="AlphaFoldDB" id="A0AAV5UXL9"/>
<comment type="subcellular location">
    <subcellularLocation>
        <location evidence="1">Membrane</location>
        <topology evidence="1">Multi-pass membrane protein</topology>
    </subcellularLocation>
</comment>
<feature type="transmembrane region" description="Helical" evidence="7">
    <location>
        <begin position="254"/>
        <end position="275"/>
    </location>
</feature>
<evidence type="ECO:0000313" key="10">
    <source>
        <dbReference type="Proteomes" id="UP001432322"/>
    </source>
</evidence>
<gene>
    <name evidence="9" type="ORF">PFISCL1PPCAC_2553</name>
</gene>
<name>A0AAV5UXL9_9BILA</name>
<feature type="transmembrane region" description="Helical" evidence="7">
    <location>
        <begin position="109"/>
        <end position="128"/>
    </location>
</feature>
<dbReference type="GO" id="GO:0016020">
    <property type="term" value="C:membrane"/>
    <property type="evidence" value="ECO:0007669"/>
    <property type="project" value="UniProtKB-SubCell"/>
</dbReference>
<keyword evidence="5 7" id="KW-0472">Membrane</keyword>
<feature type="non-terminal residue" evidence="9">
    <location>
        <position position="1"/>
    </location>
</feature>
<feature type="domain" description="Major facilitator superfamily (MFS) profile" evidence="8">
    <location>
        <begin position="44"/>
        <end position="471"/>
    </location>
</feature>
<dbReference type="GO" id="GO:0022857">
    <property type="term" value="F:transmembrane transporter activity"/>
    <property type="evidence" value="ECO:0007669"/>
    <property type="project" value="InterPro"/>
</dbReference>
<evidence type="ECO:0000259" key="8">
    <source>
        <dbReference type="PROSITE" id="PS50850"/>
    </source>
</evidence>
<evidence type="ECO:0000256" key="2">
    <source>
        <dbReference type="ARBA" id="ARBA00022448"/>
    </source>
</evidence>
<dbReference type="EMBL" id="BTSY01000001">
    <property type="protein sequence ID" value="GMT11256.1"/>
    <property type="molecule type" value="Genomic_DNA"/>
</dbReference>
<feature type="transmembrane region" description="Helical" evidence="7">
    <location>
        <begin position="170"/>
        <end position="192"/>
    </location>
</feature>
<comment type="similarity">
    <text evidence="6">Belongs to the major facilitator superfamily. Spinster (TC 2.A.1.49) family.</text>
</comment>
<evidence type="ECO:0000256" key="6">
    <source>
        <dbReference type="ARBA" id="ARBA00024338"/>
    </source>
</evidence>
<dbReference type="SUPFAM" id="SSF103473">
    <property type="entry name" value="MFS general substrate transporter"/>
    <property type="match status" value="1"/>
</dbReference>
<feature type="transmembrane region" description="Helical" evidence="7">
    <location>
        <begin position="204"/>
        <end position="221"/>
    </location>
</feature>
<dbReference type="Pfam" id="PF07690">
    <property type="entry name" value="MFS_1"/>
    <property type="match status" value="1"/>
</dbReference>
<dbReference type="Proteomes" id="UP001432322">
    <property type="component" value="Unassembled WGS sequence"/>
</dbReference>
<keyword evidence="4 7" id="KW-1133">Transmembrane helix</keyword>
<dbReference type="PANTHER" id="PTHR23505">
    <property type="entry name" value="SPINSTER"/>
    <property type="match status" value="1"/>
</dbReference>
<dbReference type="InterPro" id="IPR044770">
    <property type="entry name" value="MFS_spinster-like"/>
</dbReference>
<evidence type="ECO:0000256" key="1">
    <source>
        <dbReference type="ARBA" id="ARBA00004141"/>
    </source>
</evidence>
<feature type="transmembrane region" description="Helical" evidence="7">
    <location>
        <begin position="448"/>
        <end position="468"/>
    </location>
</feature>
<evidence type="ECO:0000313" key="9">
    <source>
        <dbReference type="EMBL" id="GMT11256.1"/>
    </source>
</evidence>
<keyword evidence="3 7" id="KW-0812">Transmembrane</keyword>
<organism evidence="9 10">
    <name type="scientific">Pristionchus fissidentatus</name>
    <dbReference type="NCBI Taxonomy" id="1538716"/>
    <lineage>
        <taxon>Eukaryota</taxon>
        <taxon>Metazoa</taxon>
        <taxon>Ecdysozoa</taxon>
        <taxon>Nematoda</taxon>
        <taxon>Chromadorea</taxon>
        <taxon>Rhabditida</taxon>
        <taxon>Rhabditina</taxon>
        <taxon>Diplogasteromorpha</taxon>
        <taxon>Diplogasteroidea</taxon>
        <taxon>Neodiplogasteridae</taxon>
        <taxon>Pristionchus</taxon>
    </lineage>
</organism>
<dbReference type="InterPro" id="IPR011701">
    <property type="entry name" value="MFS"/>
</dbReference>
<dbReference type="CDD" id="cd17328">
    <property type="entry name" value="MFS_spinster_like"/>
    <property type="match status" value="1"/>
</dbReference>
<keyword evidence="2" id="KW-0813">Transport</keyword>
<evidence type="ECO:0000256" key="4">
    <source>
        <dbReference type="ARBA" id="ARBA00022989"/>
    </source>
</evidence>
<protein>
    <recommendedName>
        <fullName evidence="8">Major facilitator superfamily (MFS) profile domain-containing protein</fullName>
    </recommendedName>
</protein>
<sequence length="493" mass="53552">ITVHSHFDTMESSRSSERLVSYGSISPSPPPLFSPLTLSSRVISVALICLINTLTCWDRYVTAGVLNPIIAYYGITDATGGLLQSAFIVVYIITLAITGWLGDHSNRKHLLLFSFTAWFLAVAASSFVPRESFLLFFLLRSLSAIGDASVKVIAPALFADYFKGKERGYAIMLFFASIPLGISIGMIIGSIITDSTIDWQWSLRAAPVFGLPLLIISSYLIEEPQRGSMETEGRILKETSHWEDIRACLAVKTFVFSIVGASFLNMYGRAVAWWGPTLLLDAMKYKNYDESIYHGISFATIQSFSSAMSIVSGLLGTTACVFLAESWSLGRCLSIGRSRSSLLVASFGVLLAVPLSLLSLESISFNLYMYLGANFVAPTVMGGTFPLLTEAILNVVSPSDRAMASALFNLVGSITGDGPAPLLVGQLSDMFAGGETHPAAVFLSLQKALIILSTFSAFGVIFLFLAAWSYPEDVRRREELTEEASWRGLRGEG</sequence>
<dbReference type="InterPro" id="IPR036259">
    <property type="entry name" value="MFS_trans_sf"/>
</dbReference>
<feature type="transmembrane region" description="Helical" evidence="7">
    <location>
        <begin position="342"/>
        <end position="360"/>
    </location>
</feature>
<feature type="transmembrane region" description="Helical" evidence="7">
    <location>
        <begin position="295"/>
        <end position="322"/>
    </location>
</feature>
<proteinExistence type="inferred from homology"/>
<comment type="caution">
    <text evidence="9">The sequence shown here is derived from an EMBL/GenBank/DDBJ whole genome shotgun (WGS) entry which is preliminary data.</text>
</comment>
<keyword evidence="10" id="KW-1185">Reference proteome</keyword>
<evidence type="ECO:0000256" key="5">
    <source>
        <dbReference type="ARBA" id="ARBA00023136"/>
    </source>
</evidence>